<dbReference type="RefSeq" id="WP_250929684.1">
    <property type="nucleotide sequence ID" value="NZ_JAMQBK010000039.1"/>
</dbReference>
<accession>A0ABT0U568</accession>
<keyword evidence="1" id="KW-1133">Transmembrane helix</keyword>
<evidence type="ECO:0000313" key="3">
    <source>
        <dbReference type="Proteomes" id="UP001202961"/>
    </source>
</evidence>
<protein>
    <recommendedName>
        <fullName evidence="4">Protein BatD</fullName>
    </recommendedName>
</protein>
<keyword evidence="3" id="KW-1185">Reference proteome</keyword>
<sequence>MFDMLPFVRVVLASVCCLVAIGKDVSVRAESLGGISVIAQSETTIVQATRPAVDDSHGITARFIPARANPGEIVELRVEMNRKQWGSFELQVPSQPTLHSIAVERVPLEYANGQYHQRESLFFQPVSSGTHTIGDARVMLSTADGPHEVELPELSLEVSPFDASEISDAPEPLPPEDTNRLESSPEAWGFALLAVLCLLVFIGGQLSRRRRPEPIAASATPKFQPTELIQELQSGSIPKDALERLLNDPDCPVSQETRVEVERAVYANDVQAAQLVARLQKELRT</sequence>
<keyword evidence="1" id="KW-0472">Membrane</keyword>
<feature type="transmembrane region" description="Helical" evidence="1">
    <location>
        <begin position="187"/>
        <end position="206"/>
    </location>
</feature>
<name>A0ABT0U568_9BACT</name>
<comment type="caution">
    <text evidence="2">The sequence shown here is derived from an EMBL/GenBank/DDBJ whole genome shotgun (WGS) entry which is preliminary data.</text>
</comment>
<evidence type="ECO:0008006" key="4">
    <source>
        <dbReference type="Google" id="ProtNLM"/>
    </source>
</evidence>
<reference evidence="2 3" key="1">
    <citation type="journal article" date="2022" name="Syst. Appl. Microbiol.">
        <title>Rhodopirellula aestuarii sp. nov., a novel member of the genus Rhodopirellula isolated from brackish sediments collected in the Tagus River estuary, Portugal.</title>
        <authorList>
            <person name="Vitorino I.R."/>
            <person name="Klimek D."/>
            <person name="Calusinska M."/>
            <person name="Lobo-da-Cunha A."/>
            <person name="Vasconcelos V."/>
            <person name="Lage O.M."/>
        </authorList>
    </citation>
    <scope>NUCLEOTIDE SEQUENCE [LARGE SCALE GENOMIC DNA]</scope>
    <source>
        <strain evidence="2 3">ICT_H3.1</strain>
    </source>
</reference>
<organism evidence="2 3">
    <name type="scientific">Aporhodopirellula aestuarii</name>
    <dbReference type="NCBI Taxonomy" id="2950107"/>
    <lineage>
        <taxon>Bacteria</taxon>
        <taxon>Pseudomonadati</taxon>
        <taxon>Planctomycetota</taxon>
        <taxon>Planctomycetia</taxon>
        <taxon>Pirellulales</taxon>
        <taxon>Pirellulaceae</taxon>
        <taxon>Aporhodopirellula</taxon>
    </lineage>
</organism>
<dbReference type="EMBL" id="JAMQBK010000039">
    <property type="protein sequence ID" value="MCM2372059.1"/>
    <property type="molecule type" value="Genomic_DNA"/>
</dbReference>
<dbReference type="Proteomes" id="UP001202961">
    <property type="component" value="Unassembled WGS sequence"/>
</dbReference>
<gene>
    <name evidence="2" type="ORF">NB063_15745</name>
</gene>
<evidence type="ECO:0000313" key="2">
    <source>
        <dbReference type="EMBL" id="MCM2372059.1"/>
    </source>
</evidence>
<evidence type="ECO:0000256" key="1">
    <source>
        <dbReference type="SAM" id="Phobius"/>
    </source>
</evidence>
<proteinExistence type="predicted"/>
<keyword evidence="1" id="KW-0812">Transmembrane</keyword>